<keyword evidence="4" id="KW-1185">Reference proteome</keyword>
<gene>
    <name evidence="3" type="ORF">JMJ35_001845</name>
</gene>
<dbReference type="InterPro" id="IPR010730">
    <property type="entry name" value="HET"/>
</dbReference>
<name>A0AA39R990_9LECA</name>
<evidence type="ECO:0000313" key="4">
    <source>
        <dbReference type="Proteomes" id="UP001166286"/>
    </source>
</evidence>
<feature type="domain" description="Heterokaryon incompatibility" evidence="2">
    <location>
        <begin position="88"/>
        <end position="231"/>
    </location>
</feature>
<feature type="region of interest" description="Disordered" evidence="1">
    <location>
        <begin position="1"/>
        <end position="28"/>
    </location>
</feature>
<evidence type="ECO:0000259" key="2">
    <source>
        <dbReference type="Pfam" id="PF06985"/>
    </source>
</evidence>
<dbReference type="InterPro" id="IPR052895">
    <property type="entry name" value="HetReg/Transcr_Mod"/>
</dbReference>
<dbReference type="Proteomes" id="UP001166286">
    <property type="component" value="Unassembled WGS sequence"/>
</dbReference>
<protein>
    <recommendedName>
        <fullName evidence="2">Heterokaryon incompatibility domain-containing protein</fullName>
    </recommendedName>
</protein>
<dbReference type="PANTHER" id="PTHR24148:SF64">
    <property type="entry name" value="HETEROKARYON INCOMPATIBILITY DOMAIN-CONTAINING PROTEIN"/>
    <property type="match status" value="1"/>
</dbReference>
<feature type="compositionally biased region" description="Basic and acidic residues" evidence="1">
    <location>
        <begin position="13"/>
        <end position="24"/>
    </location>
</feature>
<sequence length="374" mass="41692">MTGGSPSRKRRRIHDDEGNTREYDSQSESSDIYNYANCPLTAMGDIRVLTIRKGKKGDVIECTLTTRPLDTSKRSQQLDGPTRPPVHYEALSYHWGSPGEEVAIRISTLNIAFASNFYVSPNLYAALEQLRLPDGSRTLWIDAICIDQKNTSEQNSQVSIMADIYQTATHVCVWLGPPSEDSSIALDFISRVVNLDEFDLLVTDSSAAKYWGALSSLMKRKWFSRRWVVQEIALAKRATLYCGSAEADWSDFAVAVSLFEAAETKGRVISKAIMNSSHYGHVPDFLGEIKSLGATRLVDATSNLFRKPKSGNKLERLLDLDVLISNLSVFEASRPHDVIYAVLALSKDTYMSAMVDGEIRPLKRTTATQRWPAP</sequence>
<proteinExistence type="predicted"/>
<dbReference type="EMBL" id="JAFEKC020000003">
    <property type="protein sequence ID" value="KAK0515811.1"/>
    <property type="molecule type" value="Genomic_DNA"/>
</dbReference>
<dbReference type="PANTHER" id="PTHR24148">
    <property type="entry name" value="ANKYRIN REPEAT DOMAIN-CONTAINING PROTEIN 39 HOMOLOG-RELATED"/>
    <property type="match status" value="1"/>
</dbReference>
<reference evidence="3" key="1">
    <citation type="submission" date="2023-03" db="EMBL/GenBank/DDBJ databases">
        <title>Complete genome of Cladonia borealis.</title>
        <authorList>
            <person name="Park H."/>
        </authorList>
    </citation>
    <scope>NUCLEOTIDE SEQUENCE</scope>
    <source>
        <strain evidence="3">ANT050790</strain>
    </source>
</reference>
<organism evidence="3 4">
    <name type="scientific">Cladonia borealis</name>
    <dbReference type="NCBI Taxonomy" id="184061"/>
    <lineage>
        <taxon>Eukaryota</taxon>
        <taxon>Fungi</taxon>
        <taxon>Dikarya</taxon>
        <taxon>Ascomycota</taxon>
        <taxon>Pezizomycotina</taxon>
        <taxon>Lecanoromycetes</taxon>
        <taxon>OSLEUM clade</taxon>
        <taxon>Lecanoromycetidae</taxon>
        <taxon>Lecanorales</taxon>
        <taxon>Lecanorineae</taxon>
        <taxon>Cladoniaceae</taxon>
        <taxon>Cladonia</taxon>
    </lineage>
</organism>
<accession>A0AA39R990</accession>
<comment type="caution">
    <text evidence="3">The sequence shown here is derived from an EMBL/GenBank/DDBJ whole genome shotgun (WGS) entry which is preliminary data.</text>
</comment>
<evidence type="ECO:0000313" key="3">
    <source>
        <dbReference type="EMBL" id="KAK0515811.1"/>
    </source>
</evidence>
<dbReference type="Pfam" id="PF06985">
    <property type="entry name" value="HET"/>
    <property type="match status" value="1"/>
</dbReference>
<dbReference type="AlphaFoldDB" id="A0AA39R990"/>
<evidence type="ECO:0000256" key="1">
    <source>
        <dbReference type="SAM" id="MobiDB-lite"/>
    </source>
</evidence>